<dbReference type="InterPro" id="IPR050834">
    <property type="entry name" value="Glycosyltransf_2"/>
</dbReference>
<sequence>METQYTYQIRHIQLQQPLSLPALEEDRGGQYLVYWWQSIPLGHLFLEPGTVLSFQEYQERVLYAVRPSLEFYAQRSLVSVPEKPNGLPLQPLTDWVNDLEVVLQDFLPETLPDQVPVSVVICTCNRPQQLAQCLERFTHLACLPQELLVVDNAPKDDATKEVVRQFAGVRYVREPQVGLDVARNTGARLAHYPVVAFVDDDVTIHEAWLYQVWETFQDPKVAAMTGLVLAAELKSEAQCIFEKHWSFNRGFLDKTFEAEFFRSTFRKGPPVWKIGAGANMAFRKSVFEDVGYFDELLDAGAAGCNGDSEMWYRILAKGHTIHYNPRAVVFHAHREGVQELKRQIFNYMRGHTVAALVQRQHQRAGYLKYLIKLFVVSYSRSAVKGFPAYNFRYRTLWAQITGVVAGFGFYLKHKVSQGKITMK</sequence>
<dbReference type="GO" id="GO:0016740">
    <property type="term" value="F:transferase activity"/>
    <property type="evidence" value="ECO:0007669"/>
    <property type="project" value="UniProtKB-KW"/>
</dbReference>
<dbReference type="OrthoDB" id="6638511at2"/>
<dbReference type="Gene3D" id="3.90.550.10">
    <property type="entry name" value="Spore Coat Polysaccharide Biosynthesis Protein SpsA, Chain A"/>
    <property type="match status" value="1"/>
</dbReference>
<dbReference type="PANTHER" id="PTHR43685">
    <property type="entry name" value="GLYCOSYLTRANSFERASE"/>
    <property type="match status" value="1"/>
</dbReference>
<dbReference type="AlphaFoldDB" id="A0A0H4W309"/>
<dbReference type="KEGG" id="ruf:TH63_03055"/>
<dbReference type="Proteomes" id="UP000036458">
    <property type="component" value="Chromosome"/>
</dbReference>
<keyword evidence="3" id="KW-1185">Reference proteome</keyword>
<dbReference type="STRING" id="1379910.TH63_03055"/>
<accession>A0A0H4W309</accession>
<evidence type="ECO:0000313" key="3">
    <source>
        <dbReference type="Proteomes" id="UP000036458"/>
    </source>
</evidence>
<dbReference type="InterPro" id="IPR001173">
    <property type="entry name" value="Glyco_trans_2-like"/>
</dbReference>
<dbReference type="Pfam" id="PF00535">
    <property type="entry name" value="Glycos_transf_2"/>
    <property type="match status" value="1"/>
</dbReference>
<dbReference type="PATRIC" id="fig|1379910.4.peg.656"/>
<dbReference type="SUPFAM" id="SSF53448">
    <property type="entry name" value="Nucleotide-diphospho-sugar transferases"/>
    <property type="match status" value="1"/>
</dbReference>
<proteinExistence type="predicted"/>
<dbReference type="RefSeq" id="WP_048919635.1">
    <property type="nucleotide sequence ID" value="NZ_CP010777.1"/>
</dbReference>
<dbReference type="EMBL" id="CP010777">
    <property type="protein sequence ID" value="AKQ44831.1"/>
    <property type="molecule type" value="Genomic_DNA"/>
</dbReference>
<dbReference type="PANTHER" id="PTHR43685:SF2">
    <property type="entry name" value="GLYCOSYLTRANSFERASE 2-LIKE DOMAIN-CONTAINING PROTEIN"/>
    <property type="match status" value="1"/>
</dbReference>
<reference evidence="2 3" key="1">
    <citation type="submission" date="2015-01" db="EMBL/GenBank/DDBJ databases">
        <title>Rufibacter sp./DG31D/ whole genome sequencing.</title>
        <authorList>
            <person name="Kim M.K."/>
            <person name="Srinivasan S."/>
            <person name="Lee J.-J."/>
        </authorList>
    </citation>
    <scope>NUCLEOTIDE SEQUENCE [LARGE SCALE GENOMIC DNA]</scope>
    <source>
        <strain evidence="2 3">DG31D</strain>
    </source>
</reference>
<name>A0A0H4W309_9BACT</name>
<protein>
    <submittedName>
        <fullName evidence="2">Family 2 glycosyl transferase</fullName>
    </submittedName>
</protein>
<dbReference type="InterPro" id="IPR029044">
    <property type="entry name" value="Nucleotide-diphossugar_trans"/>
</dbReference>
<keyword evidence="2" id="KW-0808">Transferase</keyword>
<evidence type="ECO:0000313" key="2">
    <source>
        <dbReference type="EMBL" id="AKQ44831.1"/>
    </source>
</evidence>
<gene>
    <name evidence="2" type="ORF">TH63_03055</name>
</gene>
<feature type="domain" description="Glycosyltransferase 2-like" evidence="1">
    <location>
        <begin position="118"/>
        <end position="290"/>
    </location>
</feature>
<evidence type="ECO:0000259" key="1">
    <source>
        <dbReference type="Pfam" id="PF00535"/>
    </source>
</evidence>
<organism evidence="2 3">
    <name type="scientific">Rufibacter radiotolerans</name>
    <dbReference type="NCBI Taxonomy" id="1379910"/>
    <lineage>
        <taxon>Bacteria</taxon>
        <taxon>Pseudomonadati</taxon>
        <taxon>Bacteroidota</taxon>
        <taxon>Cytophagia</taxon>
        <taxon>Cytophagales</taxon>
        <taxon>Hymenobacteraceae</taxon>
        <taxon>Rufibacter</taxon>
    </lineage>
</organism>